<keyword evidence="3" id="KW-1185">Reference proteome</keyword>
<sequence>MSPEWVCWSAPHSGRHLLFRVIHRLGGPMVLGGGQASWLPSLSRNWDISSNGVKIEDGQKCNRCHVQENIIKIKVFKIKDAAFDEDQNATRVLSHRPPPPSMSRRRGPGPMPVPDANATQGPPPPPRSAHTTQNPPHWVHHPFSIPIPLPEKRKEKLEK</sequence>
<evidence type="ECO:0000313" key="3">
    <source>
        <dbReference type="Proteomes" id="UP001153269"/>
    </source>
</evidence>
<evidence type="ECO:0000256" key="1">
    <source>
        <dbReference type="SAM" id="MobiDB-lite"/>
    </source>
</evidence>
<gene>
    <name evidence="2" type="ORF">PLEPLA_LOCUS42044</name>
</gene>
<proteinExistence type="predicted"/>
<protein>
    <submittedName>
        <fullName evidence="2">Uncharacterized protein</fullName>
    </submittedName>
</protein>
<evidence type="ECO:0000313" key="2">
    <source>
        <dbReference type="EMBL" id="CAB1454280.1"/>
    </source>
</evidence>
<organism evidence="2 3">
    <name type="scientific">Pleuronectes platessa</name>
    <name type="common">European plaice</name>
    <dbReference type="NCBI Taxonomy" id="8262"/>
    <lineage>
        <taxon>Eukaryota</taxon>
        <taxon>Metazoa</taxon>
        <taxon>Chordata</taxon>
        <taxon>Craniata</taxon>
        <taxon>Vertebrata</taxon>
        <taxon>Euteleostomi</taxon>
        <taxon>Actinopterygii</taxon>
        <taxon>Neopterygii</taxon>
        <taxon>Teleostei</taxon>
        <taxon>Neoteleostei</taxon>
        <taxon>Acanthomorphata</taxon>
        <taxon>Carangaria</taxon>
        <taxon>Pleuronectiformes</taxon>
        <taxon>Pleuronectoidei</taxon>
        <taxon>Pleuronectidae</taxon>
        <taxon>Pleuronectes</taxon>
    </lineage>
</organism>
<dbReference type="Proteomes" id="UP001153269">
    <property type="component" value="Unassembled WGS sequence"/>
</dbReference>
<name>A0A9N7VR93_PLEPL</name>
<comment type="caution">
    <text evidence="2">The sequence shown here is derived from an EMBL/GenBank/DDBJ whole genome shotgun (WGS) entry which is preliminary data.</text>
</comment>
<dbReference type="EMBL" id="CADEAL010004205">
    <property type="protein sequence ID" value="CAB1454280.1"/>
    <property type="molecule type" value="Genomic_DNA"/>
</dbReference>
<feature type="compositionally biased region" description="Basic and acidic residues" evidence="1">
    <location>
        <begin position="150"/>
        <end position="159"/>
    </location>
</feature>
<reference evidence="2" key="1">
    <citation type="submission" date="2020-03" db="EMBL/GenBank/DDBJ databases">
        <authorList>
            <person name="Weist P."/>
        </authorList>
    </citation>
    <scope>NUCLEOTIDE SEQUENCE</scope>
</reference>
<accession>A0A9N7VR93</accession>
<feature type="region of interest" description="Disordered" evidence="1">
    <location>
        <begin position="86"/>
        <end position="159"/>
    </location>
</feature>
<dbReference type="AlphaFoldDB" id="A0A9N7VR93"/>